<dbReference type="EMBL" id="JXJN01002473">
    <property type="status" value="NOT_ANNOTATED_CDS"/>
    <property type="molecule type" value="Genomic_DNA"/>
</dbReference>
<organism evidence="1 2">
    <name type="scientific">Glossina palpalis gambiensis</name>
    <dbReference type="NCBI Taxonomy" id="67801"/>
    <lineage>
        <taxon>Eukaryota</taxon>
        <taxon>Metazoa</taxon>
        <taxon>Ecdysozoa</taxon>
        <taxon>Arthropoda</taxon>
        <taxon>Hexapoda</taxon>
        <taxon>Insecta</taxon>
        <taxon>Pterygota</taxon>
        <taxon>Neoptera</taxon>
        <taxon>Endopterygota</taxon>
        <taxon>Diptera</taxon>
        <taxon>Brachycera</taxon>
        <taxon>Muscomorpha</taxon>
        <taxon>Hippoboscoidea</taxon>
        <taxon>Glossinidae</taxon>
        <taxon>Glossina</taxon>
    </lineage>
</organism>
<dbReference type="VEuPathDB" id="VectorBase:GPPI006022"/>
<reference evidence="2" key="1">
    <citation type="submission" date="2015-01" db="EMBL/GenBank/DDBJ databases">
        <authorList>
            <person name="Aksoy S."/>
            <person name="Warren W."/>
            <person name="Wilson R.K."/>
        </authorList>
    </citation>
    <scope>NUCLEOTIDE SEQUENCE [LARGE SCALE GENOMIC DNA]</scope>
    <source>
        <strain evidence="2">IAEA</strain>
    </source>
</reference>
<accession>A0A1B0ARK7</accession>
<protein>
    <submittedName>
        <fullName evidence="1">Uncharacterized protein</fullName>
    </submittedName>
</protein>
<name>A0A1B0ARK7_9MUSC</name>
<dbReference type="AlphaFoldDB" id="A0A1B0ARK7"/>
<sequence length="125" mass="13800">MLKYKDQPIDCHDKHRAPFVAHPNPNAIDPIPSGKARTIHCNQLHQALSNMSPVSRDQYESRPSKPCLCINSTTDCTNLARFSGSAATIENFFEPSFHPPTAANVLNITDYCVVKPFFVSASNIA</sequence>
<evidence type="ECO:0000313" key="2">
    <source>
        <dbReference type="Proteomes" id="UP000092460"/>
    </source>
</evidence>
<evidence type="ECO:0000313" key="1">
    <source>
        <dbReference type="EnsemblMetazoa" id="GPPI006022-PA"/>
    </source>
</evidence>
<dbReference type="Proteomes" id="UP000092460">
    <property type="component" value="Unassembled WGS sequence"/>
</dbReference>
<keyword evidence="2" id="KW-1185">Reference proteome</keyword>
<proteinExistence type="predicted"/>
<reference evidence="1" key="2">
    <citation type="submission" date="2020-05" db="UniProtKB">
        <authorList>
            <consortium name="EnsemblMetazoa"/>
        </authorList>
    </citation>
    <scope>IDENTIFICATION</scope>
    <source>
        <strain evidence="1">IAEA</strain>
    </source>
</reference>
<dbReference type="EMBL" id="JXJN01002474">
    <property type="status" value="NOT_ANNOTATED_CDS"/>
    <property type="molecule type" value="Genomic_DNA"/>
</dbReference>
<dbReference type="EnsemblMetazoa" id="GPPI006022-RA">
    <property type="protein sequence ID" value="GPPI006022-PA"/>
    <property type="gene ID" value="GPPI006022"/>
</dbReference>